<dbReference type="OrthoDB" id="2753665at2759"/>
<dbReference type="Proteomes" id="UP000292702">
    <property type="component" value="Unassembled WGS sequence"/>
</dbReference>
<gene>
    <name evidence="1" type="ORF">EIP91_012256</name>
</gene>
<organism evidence="1 2">
    <name type="scientific">Steccherinum ochraceum</name>
    <dbReference type="NCBI Taxonomy" id="92696"/>
    <lineage>
        <taxon>Eukaryota</taxon>
        <taxon>Fungi</taxon>
        <taxon>Dikarya</taxon>
        <taxon>Basidiomycota</taxon>
        <taxon>Agaricomycotina</taxon>
        <taxon>Agaricomycetes</taxon>
        <taxon>Polyporales</taxon>
        <taxon>Steccherinaceae</taxon>
        <taxon>Steccherinum</taxon>
    </lineage>
</organism>
<evidence type="ECO:0008006" key="3">
    <source>
        <dbReference type="Google" id="ProtNLM"/>
    </source>
</evidence>
<sequence length="421" mass="48155">MLVYILKALRDDSLRDTLSSWSIRYWLGYSQVCQQWRQVMLTTPSLWDTIIIRNSARNSEQQVMNQVSAFLSRSGTCPLDVSIVDGRDWLHLFKGHLARVRGLRVSGKSRDLETLLPSAAPHLESLRIMMVVEVAHGAVYPPSETSPPTMFNKHAPNLRRLWVRNIGEWKNGALNFSNLTRLCLEGVVDVDSFPRGTRANYLDFLNNLESSPQLEVLLLRMLDDNMELRATASPSVWRNFAAASTLQKLVFIGSLDLNNFLSSVRNRGTDEVAAYPNLQQLWVCDEMDELEDACDTLLRNLSLRPRGEIPQALREIYLKESPPPGSKVLKSVTPRLTEAISNLRDRFVVHFADDEADASSRWEHGIELPEWPQESLKFGTGHSCPWRPEWKSWTQSDWQPPLEDDVLKEEDEDDLYAYALF</sequence>
<proteinExistence type="predicted"/>
<accession>A0A4R0RQA7</accession>
<dbReference type="AlphaFoldDB" id="A0A4R0RQA7"/>
<comment type="caution">
    <text evidence="1">The sequence shown here is derived from an EMBL/GenBank/DDBJ whole genome shotgun (WGS) entry which is preliminary data.</text>
</comment>
<reference evidence="1 2" key="1">
    <citation type="submission" date="2018-11" db="EMBL/GenBank/DDBJ databases">
        <title>Genome assembly of Steccherinum ochraceum LE-BIN_3174, the white-rot fungus of the Steccherinaceae family (The Residual Polyporoid clade, Polyporales, Basidiomycota).</title>
        <authorList>
            <person name="Fedorova T.V."/>
            <person name="Glazunova O.A."/>
            <person name="Landesman E.O."/>
            <person name="Moiseenko K.V."/>
            <person name="Psurtseva N.V."/>
            <person name="Savinova O.S."/>
            <person name="Shakhova N.V."/>
            <person name="Tyazhelova T.V."/>
            <person name="Vasina D.V."/>
        </authorList>
    </citation>
    <scope>NUCLEOTIDE SEQUENCE [LARGE SCALE GENOMIC DNA]</scope>
    <source>
        <strain evidence="1 2">LE-BIN_3174</strain>
    </source>
</reference>
<name>A0A4R0RQA7_9APHY</name>
<keyword evidence="2" id="KW-1185">Reference proteome</keyword>
<dbReference type="EMBL" id="RWJN01000093">
    <property type="protein sequence ID" value="TCD67559.1"/>
    <property type="molecule type" value="Genomic_DNA"/>
</dbReference>
<evidence type="ECO:0000313" key="1">
    <source>
        <dbReference type="EMBL" id="TCD67559.1"/>
    </source>
</evidence>
<protein>
    <recommendedName>
        <fullName evidence="3">F-box domain-containing protein</fullName>
    </recommendedName>
</protein>
<evidence type="ECO:0000313" key="2">
    <source>
        <dbReference type="Proteomes" id="UP000292702"/>
    </source>
</evidence>